<keyword evidence="1" id="KW-0472">Membrane</keyword>
<feature type="transmembrane region" description="Helical" evidence="1">
    <location>
        <begin position="55"/>
        <end position="78"/>
    </location>
</feature>
<feature type="transmembrane region" description="Helical" evidence="1">
    <location>
        <begin position="90"/>
        <end position="108"/>
    </location>
</feature>
<organism evidence="2 3">
    <name type="scientific">Dictyobacter vulcani</name>
    <dbReference type="NCBI Taxonomy" id="2607529"/>
    <lineage>
        <taxon>Bacteria</taxon>
        <taxon>Bacillati</taxon>
        <taxon>Chloroflexota</taxon>
        <taxon>Ktedonobacteria</taxon>
        <taxon>Ktedonobacterales</taxon>
        <taxon>Dictyobacteraceae</taxon>
        <taxon>Dictyobacter</taxon>
    </lineage>
</organism>
<dbReference type="EMBL" id="BKZW01000001">
    <property type="protein sequence ID" value="GER88501.1"/>
    <property type="molecule type" value="Genomic_DNA"/>
</dbReference>
<dbReference type="AlphaFoldDB" id="A0A5J4KQ48"/>
<sequence>MALLLWLYLRSRQGDQRIINTVNNMLLPILSALVVTINLLFAYRKTTLTCTGTPAILSIAGIVLAIVLILTGCLRFFLSQQRDRRTITQPILLATILVTLTVLGMRLSNCL</sequence>
<keyword evidence="1" id="KW-0812">Transmembrane</keyword>
<accession>A0A5J4KQ48</accession>
<feature type="transmembrane region" description="Helical" evidence="1">
    <location>
        <begin position="21"/>
        <end position="43"/>
    </location>
</feature>
<reference evidence="2 3" key="1">
    <citation type="submission" date="2019-10" db="EMBL/GenBank/DDBJ databases">
        <title>Dictyobacter vulcani sp. nov., within the class Ktedonobacteria, isolated from soil of volcanic Mt. Zao.</title>
        <authorList>
            <person name="Zheng Y."/>
            <person name="Wang C.M."/>
            <person name="Sakai Y."/>
            <person name="Abe K."/>
            <person name="Yokota A."/>
            <person name="Yabe S."/>
        </authorList>
    </citation>
    <scope>NUCLEOTIDE SEQUENCE [LARGE SCALE GENOMIC DNA]</scope>
    <source>
        <strain evidence="2 3">W12</strain>
    </source>
</reference>
<keyword evidence="1" id="KW-1133">Transmembrane helix</keyword>
<name>A0A5J4KQ48_9CHLR</name>
<dbReference type="Proteomes" id="UP000326912">
    <property type="component" value="Unassembled WGS sequence"/>
</dbReference>
<proteinExistence type="predicted"/>
<keyword evidence="3" id="KW-1185">Reference proteome</keyword>
<evidence type="ECO:0000313" key="3">
    <source>
        <dbReference type="Proteomes" id="UP000326912"/>
    </source>
</evidence>
<evidence type="ECO:0000313" key="2">
    <source>
        <dbReference type="EMBL" id="GER88501.1"/>
    </source>
</evidence>
<evidence type="ECO:0000256" key="1">
    <source>
        <dbReference type="SAM" id="Phobius"/>
    </source>
</evidence>
<gene>
    <name evidence="2" type="ORF">KDW_26630</name>
</gene>
<protein>
    <submittedName>
        <fullName evidence="2">Uncharacterized protein</fullName>
    </submittedName>
</protein>
<comment type="caution">
    <text evidence="2">The sequence shown here is derived from an EMBL/GenBank/DDBJ whole genome shotgun (WGS) entry which is preliminary data.</text>
</comment>